<organism evidence="3 4">
    <name type="scientific">Spirulina subsalsa FACHB-351</name>
    <dbReference type="NCBI Taxonomy" id="234711"/>
    <lineage>
        <taxon>Bacteria</taxon>
        <taxon>Bacillati</taxon>
        <taxon>Cyanobacteriota</taxon>
        <taxon>Cyanophyceae</taxon>
        <taxon>Spirulinales</taxon>
        <taxon>Spirulinaceae</taxon>
        <taxon>Spirulina</taxon>
    </lineage>
</organism>
<dbReference type="EMBL" id="JAIHOM010000024">
    <property type="protein sequence ID" value="MCW6035953.1"/>
    <property type="molecule type" value="Genomic_DNA"/>
</dbReference>
<feature type="signal peptide" evidence="2">
    <location>
        <begin position="1"/>
        <end position="21"/>
    </location>
</feature>
<evidence type="ECO:0000313" key="4">
    <source>
        <dbReference type="Proteomes" id="UP001526426"/>
    </source>
</evidence>
<evidence type="ECO:0000256" key="2">
    <source>
        <dbReference type="SAM" id="SignalP"/>
    </source>
</evidence>
<dbReference type="InterPro" id="IPR002918">
    <property type="entry name" value="Lipase_EstA/Esterase_EstB"/>
</dbReference>
<dbReference type="SUPFAM" id="SSF53474">
    <property type="entry name" value="alpha/beta-Hydrolases"/>
    <property type="match status" value="1"/>
</dbReference>
<accession>A0ABT3L372</accession>
<keyword evidence="4" id="KW-1185">Reference proteome</keyword>
<proteinExistence type="predicted"/>
<feature type="region of interest" description="Disordered" evidence="1">
    <location>
        <begin position="185"/>
        <end position="210"/>
    </location>
</feature>
<evidence type="ECO:0000256" key="1">
    <source>
        <dbReference type="SAM" id="MobiDB-lite"/>
    </source>
</evidence>
<dbReference type="Pfam" id="PF01674">
    <property type="entry name" value="Lipase_2"/>
    <property type="match status" value="1"/>
</dbReference>
<feature type="chain" id="PRO_5045249379" description="Lipase" evidence="2">
    <location>
        <begin position="22"/>
        <end position="297"/>
    </location>
</feature>
<dbReference type="PANTHER" id="PTHR32015:SF1">
    <property type="entry name" value="LIPASE"/>
    <property type="match status" value="1"/>
</dbReference>
<dbReference type="Gene3D" id="3.40.50.1820">
    <property type="entry name" value="alpha/beta hydrolase"/>
    <property type="match status" value="1"/>
</dbReference>
<gene>
    <name evidence="3" type="ORF">K4A83_06660</name>
</gene>
<dbReference type="Proteomes" id="UP001526426">
    <property type="component" value="Unassembled WGS sequence"/>
</dbReference>
<comment type="caution">
    <text evidence="3">The sequence shown here is derived from an EMBL/GenBank/DDBJ whole genome shotgun (WGS) entry which is preliminary data.</text>
</comment>
<protein>
    <recommendedName>
        <fullName evidence="5">Lipase</fullName>
    </recommendedName>
</protein>
<keyword evidence="2" id="KW-0732">Signal</keyword>
<feature type="compositionally biased region" description="Low complexity" evidence="1">
    <location>
        <begin position="185"/>
        <end position="196"/>
    </location>
</feature>
<dbReference type="RefSeq" id="WP_265263682.1">
    <property type="nucleotide sequence ID" value="NZ_JAIHOM010000024.1"/>
</dbReference>
<sequence>MKALRWILGLFVLGYGLGCQAASPPPPTAQENPHHTPILFVHGLGLNASTWNNAIAHFQAQGYPSSYLLALDIKPNDEINITAAEKFIAPAIESLLQQAAQTARQAGIDPPQKVDIIAHSMGAVSTRWYIAKMRPERVRTWIAVAGANYGTNALCPYPGPANQEMCPAFATSQSDSFVQIALNGTPSTPTDPSPYSIGTNPPNLPSTPPDRERCIAYFTLRIDPDRWIKPEDSAQLPGSGMPNLQLPSHFPAQETSPGNYLFQKPVDHDPLPQDPDFLQLASYLIEQVDQNLDSLCP</sequence>
<reference evidence="3 4" key="1">
    <citation type="submission" date="2021-08" db="EMBL/GenBank/DDBJ databases">
        <title>Draft genome sequence of Spirulina subsalsa with high tolerance to salinity and hype-accumulation of phycocyanin.</title>
        <authorList>
            <person name="Pei H."/>
            <person name="Jiang L."/>
        </authorList>
    </citation>
    <scope>NUCLEOTIDE SEQUENCE [LARGE SCALE GENOMIC DNA]</scope>
    <source>
        <strain evidence="3 4">FACHB-351</strain>
    </source>
</reference>
<name>A0ABT3L372_9CYAN</name>
<evidence type="ECO:0000313" key="3">
    <source>
        <dbReference type="EMBL" id="MCW6035953.1"/>
    </source>
</evidence>
<dbReference type="PANTHER" id="PTHR32015">
    <property type="entry name" value="FASTING INDUCED LIPASE"/>
    <property type="match status" value="1"/>
</dbReference>
<dbReference type="InterPro" id="IPR029058">
    <property type="entry name" value="AB_hydrolase_fold"/>
</dbReference>
<evidence type="ECO:0008006" key="5">
    <source>
        <dbReference type="Google" id="ProtNLM"/>
    </source>
</evidence>